<dbReference type="CDD" id="cd09272">
    <property type="entry name" value="RNase_HI_RT_Ty1"/>
    <property type="match status" value="1"/>
</dbReference>
<evidence type="ECO:0000313" key="2">
    <source>
        <dbReference type="EMBL" id="GJS62067.1"/>
    </source>
</evidence>
<dbReference type="PANTHER" id="PTHR11439:SF509">
    <property type="entry name" value="RNA-DIRECTED DNA POLYMERASE"/>
    <property type="match status" value="1"/>
</dbReference>
<dbReference type="Proteomes" id="UP001151760">
    <property type="component" value="Unassembled WGS sequence"/>
</dbReference>
<organism evidence="2 3">
    <name type="scientific">Tanacetum coccineum</name>
    <dbReference type="NCBI Taxonomy" id="301880"/>
    <lineage>
        <taxon>Eukaryota</taxon>
        <taxon>Viridiplantae</taxon>
        <taxon>Streptophyta</taxon>
        <taxon>Embryophyta</taxon>
        <taxon>Tracheophyta</taxon>
        <taxon>Spermatophyta</taxon>
        <taxon>Magnoliopsida</taxon>
        <taxon>eudicotyledons</taxon>
        <taxon>Gunneridae</taxon>
        <taxon>Pentapetalae</taxon>
        <taxon>asterids</taxon>
        <taxon>campanulids</taxon>
        <taxon>Asterales</taxon>
        <taxon>Asteraceae</taxon>
        <taxon>Asteroideae</taxon>
        <taxon>Anthemideae</taxon>
        <taxon>Anthemidinae</taxon>
        <taxon>Tanacetum</taxon>
    </lineage>
</organism>
<keyword evidence="3" id="KW-1185">Reference proteome</keyword>
<evidence type="ECO:0000256" key="1">
    <source>
        <dbReference type="SAM" id="MobiDB-lite"/>
    </source>
</evidence>
<gene>
    <name evidence="2" type="ORF">Tco_0656851</name>
</gene>
<evidence type="ECO:0000313" key="3">
    <source>
        <dbReference type="Proteomes" id="UP001151760"/>
    </source>
</evidence>
<evidence type="ECO:0008006" key="4">
    <source>
        <dbReference type="Google" id="ProtNLM"/>
    </source>
</evidence>
<feature type="region of interest" description="Disordered" evidence="1">
    <location>
        <begin position="534"/>
        <end position="632"/>
    </location>
</feature>
<sequence>MSANKQEPSKSWGSTKTNIPSTSLNDCRLSKSSSGLGHNLISVGQFLDSNHEVAFLQHTLLHSQSKDSGLVPNLLASTPLYHHRDLLEMLIQPMFDESLTSLITMHQKSLFLFLKQFDNLTCGISGTTFPQLQLNQDAKPSPVPLIQHKHSNSNYFLMMLNEDDHDIEVAHMREEVYVASQTDFDPDKPNHLYKHKESSLWAETSLKNSDEALDTPMVEKSKLDEDKEGNAVDPSHYRAFADADHAGCQDTRRSTSGSIQLLGDRLVSWSSKRQKSAAISSTEAEYIALSGCCAQILWMRSQLTDYGFGFNKIPISSIMASPVTLYQEHDENGVIELYFVNTEYQLADIFTKALGRERIEFLINKLGMRNAPEIYMQEFWASAYVHNRSVRFKMNNKKHIIGLEQFRGMDILKICPKSIIKLTDVNVNKLHQPWRSFAAVINKCLSGTPSYDSLRLSQAQILWGMYNKKNVGFMLSSVEDIQFSRVRTKVQEWQCDVLSSGHTKFSRQLLALNQRGHPHLGNPTKEYYARALGTIPPKTKGSKKKANTDAIPKQKPPTAPKEKKSGKGKQKSAELETISEADLTEAEQLKIVTKRSPTRSSQSLIANDDILEKSSDDDQDDDEQLKKMKECR</sequence>
<dbReference type="PANTHER" id="PTHR11439">
    <property type="entry name" value="GAG-POL-RELATED RETROTRANSPOSON"/>
    <property type="match status" value="1"/>
</dbReference>
<protein>
    <recommendedName>
        <fullName evidence="4">Retrovirus-related Pol polyprotein from transposon TNT 1-94</fullName>
    </recommendedName>
</protein>
<proteinExistence type="predicted"/>
<name>A0ABQ4XB61_9ASTR</name>
<reference evidence="2" key="1">
    <citation type="journal article" date="2022" name="Int. J. Mol. Sci.">
        <title>Draft Genome of Tanacetum Coccineum: Genomic Comparison of Closely Related Tanacetum-Family Plants.</title>
        <authorList>
            <person name="Yamashiro T."/>
            <person name="Shiraishi A."/>
            <person name="Nakayama K."/>
            <person name="Satake H."/>
        </authorList>
    </citation>
    <scope>NUCLEOTIDE SEQUENCE</scope>
</reference>
<reference evidence="2" key="2">
    <citation type="submission" date="2022-01" db="EMBL/GenBank/DDBJ databases">
        <authorList>
            <person name="Yamashiro T."/>
            <person name="Shiraishi A."/>
            <person name="Satake H."/>
            <person name="Nakayama K."/>
        </authorList>
    </citation>
    <scope>NUCLEOTIDE SEQUENCE</scope>
</reference>
<dbReference type="EMBL" id="BQNB010009334">
    <property type="protein sequence ID" value="GJS62067.1"/>
    <property type="molecule type" value="Genomic_DNA"/>
</dbReference>
<accession>A0ABQ4XB61</accession>
<comment type="caution">
    <text evidence="2">The sequence shown here is derived from an EMBL/GenBank/DDBJ whole genome shotgun (WGS) entry which is preliminary data.</text>
</comment>